<accession>A0A2S8FG86</accession>
<dbReference type="CDD" id="cd04179">
    <property type="entry name" value="DPM_DPG-synthase_like"/>
    <property type="match status" value="1"/>
</dbReference>
<comment type="caution">
    <text evidence="3">The sequence shown here is derived from an EMBL/GenBank/DDBJ whole genome shotgun (WGS) entry which is preliminary data.</text>
</comment>
<organism evidence="3 4">
    <name type="scientific">Blastopirellula marina</name>
    <dbReference type="NCBI Taxonomy" id="124"/>
    <lineage>
        <taxon>Bacteria</taxon>
        <taxon>Pseudomonadati</taxon>
        <taxon>Planctomycetota</taxon>
        <taxon>Planctomycetia</taxon>
        <taxon>Pirellulales</taxon>
        <taxon>Pirellulaceae</taxon>
        <taxon>Blastopirellula</taxon>
    </lineage>
</organism>
<evidence type="ECO:0000259" key="2">
    <source>
        <dbReference type="Pfam" id="PF00535"/>
    </source>
</evidence>
<dbReference type="Pfam" id="PF00535">
    <property type="entry name" value="Glycos_transf_2"/>
    <property type="match status" value="1"/>
</dbReference>
<sequence>MTATLLEQPQSNHAQAWEPTVDHSTDSFDLVPWEFRLAETQEFADELTAEQSDRQCGLDYALPHEFKLSVIVPVYNEEDTIATIVSRLMQLPFRTEIVIVEDGSTDGTRDVLTRLAHFCDLKILYHQRNQGKGAAIRTAIPNVTGDIVVIQDADFEYDPKDLIQVIRPLVNGDADVSYGSRYLGNHSQVKKSSFLHRLGNQVLTCLSNCVTGLHLTDMETCYKAFPRSIIQRITIQQNRFGFEPEITAKLAKRRYRFQECPIHYHARNWSEGKEIGWKDAISTLWCIFRYRFID</sequence>
<dbReference type="Gene3D" id="3.90.550.10">
    <property type="entry name" value="Spore Coat Polysaccharide Biosynthesis Protein SpsA, Chain A"/>
    <property type="match status" value="1"/>
</dbReference>
<dbReference type="GO" id="GO:0016740">
    <property type="term" value="F:transferase activity"/>
    <property type="evidence" value="ECO:0007669"/>
    <property type="project" value="UniProtKB-KW"/>
</dbReference>
<dbReference type="PANTHER" id="PTHR48090:SF7">
    <property type="entry name" value="RFBJ PROTEIN"/>
    <property type="match status" value="1"/>
</dbReference>
<dbReference type="PANTHER" id="PTHR48090">
    <property type="entry name" value="UNDECAPRENYL-PHOSPHATE 4-DEOXY-4-FORMAMIDO-L-ARABINOSE TRANSFERASE-RELATED"/>
    <property type="match status" value="1"/>
</dbReference>
<dbReference type="AlphaFoldDB" id="A0A2S8FG86"/>
<evidence type="ECO:0000256" key="1">
    <source>
        <dbReference type="SAM" id="MobiDB-lite"/>
    </source>
</evidence>
<dbReference type="EMBL" id="PUHY01000013">
    <property type="protein sequence ID" value="PQO30924.1"/>
    <property type="molecule type" value="Genomic_DNA"/>
</dbReference>
<dbReference type="SUPFAM" id="SSF53448">
    <property type="entry name" value="Nucleotide-diphospho-sugar transferases"/>
    <property type="match status" value="1"/>
</dbReference>
<dbReference type="InterPro" id="IPR001173">
    <property type="entry name" value="Glyco_trans_2-like"/>
</dbReference>
<proteinExistence type="predicted"/>
<reference evidence="3 4" key="1">
    <citation type="submission" date="2018-02" db="EMBL/GenBank/DDBJ databases">
        <title>Comparative genomes isolates from brazilian mangrove.</title>
        <authorList>
            <person name="Araujo J.E."/>
            <person name="Taketani R.G."/>
            <person name="Silva M.C.P."/>
            <person name="Loureco M.V."/>
            <person name="Andreote F.D."/>
        </authorList>
    </citation>
    <scope>NUCLEOTIDE SEQUENCE [LARGE SCALE GENOMIC DNA]</scope>
    <source>
        <strain evidence="3 4">Hex-1 MGV</strain>
    </source>
</reference>
<gene>
    <name evidence="3" type="ORF">C5Y83_22230</name>
</gene>
<dbReference type="InterPro" id="IPR050256">
    <property type="entry name" value="Glycosyltransferase_2"/>
</dbReference>
<keyword evidence="3" id="KW-0808">Transferase</keyword>
<protein>
    <submittedName>
        <fullName evidence="3">Glycosyltransferase family 2 protein</fullName>
    </submittedName>
</protein>
<name>A0A2S8FG86_9BACT</name>
<feature type="domain" description="Glycosyltransferase 2-like" evidence="2">
    <location>
        <begin position="69"/>
        <end position="232"/>
    </location>
</feature>
<feature type="region of interest" description="Disordered" evidence="1">
    <location>
        <begin position="1"/>
        <end position="23"/>
    </location>
</feature>
<evidence type="ECO:0000313" key="3">
    <source>
        <dbReference type="EMBL" id="PQO30924.1"/>
    </source>
</evidence>
<dbReference type="OrthoDB" id="9810303at2"/>
<feature type="compositionally biased region" description="Polar residues" evidence="1">
    <location>
        <begin position="1"/>
        <end position="14"/>
    </location>
</feature>
<dbReference type="Proteomes" id="UP000238322">
    <property type="component" value="Unassembled WGS sequence"/>
</dbReference>
<dbReference type="InterPro" id="IPR029044">
    <property type="entry name" value="Nucleotide-diphossugar_trans"/>
</dbReference>
<dbReference type="RefSeq" id="WP_105331999.1">
    <property type="nucleotide sequence ID" value="NZ_PUHY01000013.1"/>
</dbReference>
<evidence type="ECO:0000313" key="4">
    <source>
        <dbReference type="Proteomes" id="UP000238322"/>
    </source>
</evidence>